<evidence type="ECO:0000313" key="3">
    <source>
        <dbReference type="Proteomes" id="UP000198970"/>
    </source>
</evidence>
<protein>
    <submittedName>
        <fullName evidence="2">ATPase/GTPase, AAA15 family</fullName>
    </submittedName>
</protein>
<evidence type="ECO:0000259" key="1">
    <source>
        <dbReference type="Pfam" id="PF13476"/>
    </source>
</evidence>
<keyword evidence="3" id="KW-1185">Reference proteome</keyword>
<sequence length="479" mass="53779">MILGIREGADMGVVQTMVRVSEIELKGFKNTQYGRIIMPSAGNKDYFSKTADILGIYGQNGSGKTAVIEAMEFVQTLLTGRPLSREVVHYISKDMETCTITVKFIIQTDSKKTMAEYSVQLKRISKSEFEIEHEALCSAAWTGEKFESKKALIDYGLHSEGPTFTPKYRLEDLIRENDENKVNLSVAKKIARKDLVSFIFGPEGRGVFLSASEGASEDYAYIIQSLYQYAGMNLFVISNARAGAISMDFMIPFAFRLDLGERIAKGDLLIRLDEPSVISKEHFEMARKILHEMNVVLDAMIPGLSIGIYDFGEQLLERGEEGHRVELISKRGEITIPLKYESEGIIKIISVLNALMCVYNNASMCLIIDELDAGVYEYLLGELLSVFEKGARGQLIFTSHNLRALEMIHKSSIVFSTTNPSNRYIRLQNIKSNHNLRDMYLRSIILGGQKEAIYEETDSVEIGRAFRRAGKTVRDGGQD</sequence>
<evidence type="ECO:0000313" key="2">
    <source>
        <dbReference type="EMBL" id="SEU01483.1"/>
    </source>
</evidence>
<dbReference type="EMBL" id="LT630003">
    <property type="protein sequence ID" value="SEU01483.1"/>
    <property type="molecule type" value="Genomic_DNA"/>
</dbReference>
<gene>
    <name evidence="2" type="ORF">SAMN02745906_3966</name>
</gene>
<dbReference type="InterPro" id="IPR027417">
    <property type="entry name" value="P-loop_NTPase"/>
</dbReference>
<dbReference type="PANTHER" id="PTHR40396">
    <property type="entry name" value="ATPASE-LIKE PROTEIN"/>
    <property type="match status" value="1"/>
</dbReference>
<dbReference type="Pfam" id="PF13476">
    <property type="entry name" value="AAA_23"/>
    <property type="match status" value="1"/>
</dbReference>
<dbReference type="InterPro" id="IPR038729">
    <property type="entry name" value="Rad50/SbcC_AAA"/>
</dbReference>
<dbReference type="SUPFAM" id="SSF52540">
    <property type="entry name" value="P-loop containing nucleoside triphosphate hydrolases"/>
    <property type="match status" value="1"/>
</dbReference>
<dbReference type="Gene3D" id="3.40.50.300">
    <property type="entry name" value="P-loop containing nucleotide triphosphate hydrolases"/>
    <property type="match status" value="1"/>
</dbReference>
<dbReference type="Proteomes" id="UP000198970">
    <property type="component" value="Chromosome I"/>
</dbReference>
<accession>A0ABY1CGK6</accession>
<name>A0ABY1CGK6_9FIRM</name>
<proteinExistence type="predicted"/>
<organism evidence="2 3">
    <name type="scientific">Lacrimispora sphenoides JCM 1415</name>
    <dbReference type="NCBI Taxonomy" id="1297793"/>
    <lineage>
        <taxon>Bacteria</taxon>
        <taxon>Bacillati</taxon>
        <taxon>Bacillota</taxon>
        <taxon>Clostridia</taxon>
        <taxon>Lachnospirales</taxon>
        <taxon>Lachnospiraceae</taxon>
        <taxon>Lacrimispora</taxon>
    </lineage>
</organism>
<feature type="domain" description="Rad50/SbcC-type AAA" evidence="1">
    <location>
        <begin position="52"/>
        <end position="154"/>
    </location>
</feature>
<dbReference type="PANTHER" id="PTHR40396:SF1">
    <property type="entry name" value="ATPASE AAA-TYPE CORE DOMAIN-CONTAINING PROTEIN"/>
    <property type="match status" value="1"/>
</dbReference>
<reference evidence="2 3" key="1">
    <citation type="submission" date="2016-10" db="EMBL/GenBank/DDBJ databases">
        <authorList>
            <person name="Varghese N."/>
            <person name="Submissions S."/>
        </authorList>
    </citation>
    <scope>NUCLEOTIDE SEQUENCE [LARGE SCALE GENOMIC DNA]</scope>
    <source>
        <strain evidence="2 3">ATCC 19403</strain>
    </source>
</reference>